<accession>A0ACB7FCZ9</accession>
<proteinExistence type="predicted"/>
<reference evidence="1" key="1">
    <citation type="submission" date="2020-04" db="EMBL/GenBank/DDBJ databases">
        <title>A chromosome-scale assembly and high-density genetic map of the yellow drum (Nibea albiflora) genome.</title>
        <authorList>
            <person name="Xu D."/>
            <person name="Zhang W."/>
            <person name="Chen R."/>
            <person name="Tan P."/>
            <person name="Wang L."/>
            <person name="Song H."/>
            <person name="Tian L."/>
            <person name="Zhu Q."/>
            <person name="Wang B."/>
        </authorList>
    </citation>
    <scope>NUCLEOTIDE SEQUENCE</scope>
    <source>
        <strain evidence="1">ZJHYS-2018</strain>
    </source>
</reference>
<sequence length="113" mass="12679">MSPALGSEEVHGGDEERARRRDGAQRGGAAKESSFLHLCPPAPSVFSCFIFTQLHTSNWTVIGRNEATDTNERTQVKLIRVERQSDEAGSKVTDTRREEKPKNNDTLNLYKTF</sequence>
<protein>
    <submittedName>
        <fullName evidence="1">Uncharacterized protein</fullName>
    </submittedName>
</protein>
<name>A0ACB7FCZ9_NIBAL</name>
<organism evidence="1 2">
    <name type="scientific">Nibea albiflora</name>
    <name type="common">Yellow drum</name>
    <name type="synonym">Corvina albiflora</name>
    <dbReference type="NCBI Taxonomy" id="240163"/>
    <lineage>
        <taxon>Eukaryota</taxon>
        <taxon>Metazoa</taxon>
        <taxon>Chordata</taxon>
        <taxon>Craniata</taxon>
        <taxon>Vertebrata</taxon>
        <taxon>Euteleostomi</taxon>
        <taxon>Actinopterygii</taxon>
        <taxon>Neopterygii</taxon>
        <taxon>Teleostei</taxon>
        <taxon>Neoteleostei</taxon>
        <taxon>Acanthomorphata</taxon>
        <taxon>Eupercaria</taxon>
        <taxon>Sciaenidae</taxon>
        <taxon>Nibea</taxon>
    </lineage>
</organism>
<evidence type="ECO:0000313" key="1">
    <source>
        <dbReference type="EMBL" id="KAG8010926.1"/>
    </source>
</evidence>
<keyword evidence="2" id="KW-1185">Reference proteome</keyword>
<dbReference type="EMBL" id="CM024803">
    <property type="protein sequence ID" value="KAG8010926.1"/>
    <property type="molecule type" value="Genomic_DNA"/>
</dbReference>
<gene>
    <name evidence="1" type="ORF">GBF38_013761</name>
</gene>
<dbReference type="Proteomes" id="UP000805704">
    <property type="component" value="Chromosome 15"/>
</dbReference>
<comment type="caution">
    <text evidence="1">The sequence shown here is derived from an EMBL/GenBank/DDBJ whole genome shotgun (WGS) entry which is preliminary data.</text>
</comment>
<evidence type="ECO:0000313" key="2">
    <source>
        <dbReference type="Proteomes" id="UP000805704"/>
    </source>
</evidence>